<keyword evidence="1" id="KW-0812">Transmembrane</keyword>
<feature type="transmembrane region" description="Helical" evidence="1">
    <location>
        <begin position="6"/>
        <end position="28"/>
    </location>
</feature>
<keyword evidence="1" id="KW-0472">Membrane</keyword>
<accession>A0A0B8Q928</accession>
<sequence length="41" mass="4075">MTDAGYSSVFSGLGIAAVAGGIVLVLLTPTLRRLIGDKVAA</sequence>
<dbReference type="AlphaFoldDB" id="A0A0B8Q928"/>
<keyword evidence="1" id="KW-1133">Transmembrane helix</keyword>
<reference evidence="2 3" key="1">
    <citation type="submission" date="2015-01" db="EMBL/GenBank/DDBJ databases">
        <title>Vibrio sp. C94 JCM 19241 whole genome shotgun sequence.</title>
        <authorList>
            <person name="Sawabe T."/>
            <person name="Meirelles P."/>
            <person name="Feng G."/>
            <person name="Sayaka M."/>
            <person name="Hattori M."/>
            <person name="Ohkuma M."/>
        </authorList>
    </citation>
    <scope>NUCLEOTIDE SEQUENCE [LARGE SCALE GENOMIC DNA]</scope>
    <source>
        <strain evidence="3">JCM 19241</strain>
    </source>
</reference>
<dbReference type="Proteomes" id="UP000031666">
    <property type="component" value="Unassembled WGS sequence"/>
</dbReference>
<evidence type="ECO:0008006" key="4">
    <source>
        <dbReference type="Google" id="ProtNLM"/>
    </source>
</evidence>
<evidence type="ECO:0000256" key="1">
    <source>
        <dbReference type="SAM" id="Phobius"/>
    </source>
</evidence>
<name>A0A0B8Q928_9VIBR</name>
<proteinExistence type="predicted"/>
<evidence type="ECO:0000313" key="2">
    <source>
        <dbReference type="EMBL" id="GAM76180.1"/>
    </source>
</evidence>
<gene>
    <name evidence="2" type="ORF">JCM19241_478</name>
</gene>
<dbReference type="EMBL" id="BBSC01000005">
    <property type="protein sequence ID" value="GAM76180.1"/>
    <property type="molecule type" value="Genomic_DNA"/>
</dbReference>
<organism evidence="2 3">
    <name type="scientific">Vibrio ishigakensis</name>
    <dbReference type="NCBI Taxonomy" id="1481914"/>
    <lineage>
        <taxon>Bacteria</taxon>
        <taxon>Pseudomonadati</taxon>
        <taxon>Pseudomonadota</taxon>
        <taxon>Gammaproteobacteria</taxon>
        <taxon>Vibrionales</taxon>
        <taxon>Vibrionaceae</taxon>
        <taxon>Vibrio</taxon>
    </lineage>
</organism>
<protein>
    <recommendedName>
        <fullName evidence="4">Di-/tripeptide transporter</fullName>
    </recommendedName>
</protein>
<evidence type="ECO:0000313" key="3">
    <source>
        <dbReference type="Proteomes" id="UP000031666"/>
    </source>
</evidence>
<comment type="caution">
    <text evidence="2">The sequence shown here is derived from an EMBL/GenBank/DDBJ whole genome shotgun (WGS) entry which is preliminary data.</text>
</comment>
<reference evidence="2 3" key="2">
    <citation type="submission" date="2015-01" db="EMBL/GenBank/DDBJ databases">
        <authorList>
            <consortium name="NBRP consortium"/>
            <person name="Sawabe T."/>
            <person name="Meirelles P."/>
            <person name="Feng G."/>
            <person name="Sayaka M."/>
            <person name="Hattori M."/>
            <person name="Ohkuma M."/>
        </authorList>
    </citation>
    <scope>NUCLEOTIDE SEQUENCE [LARGE SCALE GENOMIC DNA]</scope>
    <source>
        <strain evidence="3">JCM 19241</strain>
    </source>
</reference>